<dbReference type="EMBL" id="KL142384">
    <property type="protein sequence ID" value="KDR73908.1"/>
    <property type="molecule type" value="Genomic_DNA"/>
</dbReference>
<feature type="compositionally biased region" description="Polar residues" evidence="2">
    <location>
        <begin position="698"/>
        <end position="719"/>
    </location>
</feature>
<dbReference type="HOGENOM" id="CLU_365640_0_0_1"/>
<gene>
    <name evidence="3" type="ORF">GALMADRAFT_71607</name>
</gene>
<dbReference type="OrthoDB" id="2998612at2759"/>
<evidence type="ECO:0008006" key="5">
    <source>
        <dbReference type="Google" id="ProtNLM"/>
    </source>
</evidence>
<reference evidence="4" key="1">
    <citation type="journal article" date="2014" name="Proc. Natl. Acad. Sci. U.S.A.">
        <title>Extensive sampling of basidiomycete genomes demonstrates inadequacy of the white-rot/brown-rot paradigm for wood decay fungi.</title>
        <authorList>
            <person name="Riley R."/>
            <person name="Salamov A.A."/>
            <person name="Brown D.W."/>
            <person name="Nagy L.G."/>
            <person name="Floudas D."/>
            <person name="Held B.W."/>
            <person name="Levasseur A."/>
            <person name="Lombard V."/>
            <person name="Morin E."/>
            <person name="Otillar R."/>
            <person name="Lindquist E.A."/>
            <person name="Sun H."/>
            <person name="LaButti K.M."/>
            <person name="Schmutz J."/>
            <person name="Jabbour D."/>
            <person name="Luo H."/>
            <person name="Baker S.E."/>
            <person name="Pisabarro A.G."/>
            <person name="Walton J.D."/>
            <person name="Blanchette R.A."/>
            <person name="Henrissat B."/>
            <person name="Martin F."/>
            <person name="Cullen D."/>
            <person name="Hibbett D.S."/>
            <person name="Grigoriev I.V."/>
        </authorList>
    </citation>
    <scope>NUCLEOTIDE SEQUENCE [LARGE SCALE GENOMIC DNA]</scope>
    <source>
        <strain evidence="4">CBS 339.88</strain>
    </source>
</reference>
<proteinExistence type="predicted"/>
<feature type="region of interest" description="Disordered" evidence="2">
    <location>
        <begin position="698"/>
        <end position="720"/>
    </location>
</feature>
<accession>A0A067T4G8</accession>
<dbReference type="InterPro" id="IPR036691">
    <property type="entry name" value="Endo/exonu/phosph_ase_sf"/>
</dbReference>
<keyword evidence="1" id="KW-0175">Coiled coil</keyword>
<dbReference type="Gene3D" id="3.60.10.10">
    <property type="entry name" value="Endonuclease/exonuclease/phosphatase"/>
    <property type="match status" value="1"/>
</dbReference>
<dbReference type="AlphaFoldDB" id="A0A067T4G8"/>
<sequence length="763" mass="85966">MQTAIAKIRESNPSLAPVTVKPLSAARKDWSTSCYIHLNLSNTTRASEKEPRVDLLVLWMATLAAHNSNWEVTWTPCKAGSDKRMFIRFLDVTDDSKTGNVAATDKILKWANTKGWTVSNVYPYKGAVFLTLAHPKHVDEIADNNTHIIKGFEQPIRVFRGRQIEIQNPFELAIIGVPTEYDTYTIEELISKWLRSHFRNEGESTLAGIRIPPREPETIVFHMTTWAATSEVLSPNAQTAFVEFFKKLCPNMLAPRLLFDVNTSGAFKTTGNLRNDFHKGAESLQKAFQDLSRRVTDNEKANQTQHLATQLQISSTLQERVLNTQHALIAQNYGNMLEQNLAEVKSQQMNLRITLIGITDVRQLEDANKIKQALEVNQKELEEKIKTSRQDFTSIVSSSATNLIQPAPKIATIPTTASSIVPSAPPGLPNPTIPLRRTSASLTNIPEGWELRKKPRTSGQQRDRGSENPPLSNVEAMNIDTHGEVRVFNFLKDYSGYRRSRKIPCRSRSSIMKPILLLATLLFAISLVNAVQATMVPPSSTSTFSIYALNANGFHRLIAAYAPWNPGDEGDTSDFWKDMTSLCRSTTTSWTLAGDLNATISLFERRSGGVEARRQYLQFLDLTNGHDLWSDNPDRTRVNDWTCRSSQPGQGNIIDRIVTSSSTLTDAEISVTDRHNDWIPNTDHRGIVARIMHSRPLTNDDIQNGETDLNFQRRPSSSPRVKMPLKTEKEKYQTFRDGVDEKIKAMSLHRQMYETCRSRFVIS</sequence>
<organism evidence="3 4">
    <name type="scientific">Galerina marginata (strain CBS 339.88)</name>
    <dbReference type="NCBI Taxonomy" id="685588"/>
    <lineage>
        <taxon>Eukaryota</taxon>
        <taxon>Fungi</taxon>
        <taxon>Dikarya</taxon>
        <taxon>Basidiomycota</taxon>
        <taxon>Agaricomycotina</taxon>
        <taxon>Agaricomycetes</taxon>
        <taxon>Agaricomycetidae</taxon>
        <taxon>Agaricales</taxon>
        <taxon>Agaricineae</taxon>
        <taxon>Strophariaceae</taxon>
        <taxon>Galerina</taxon>
    </lineage>
</organism>
<dbReference type="SUPFAM" id="SSF56219">
    <property type="entry name" value="DNase I-like"/>
    <property type="match status" value="1"/>
</dbReference>
<evidence type="ECO:0000313" key="4">
    <source>
        <dbReference type="Proteomes" id="UP000027222"/>
    </source>
</evidence>
<keyword evidence="4" id="KW-1185">Reference proteome</keyword>
<evidence type="ECO:0000313" key="3">
    <source>
        <dbReference type="EMBL" id="KDR73908.1"/>
    </source>
</evidence>
<dbReference type="Proteomes" id="UP000027222">
    <property type="component" value="Unassembled WGS sequence"/>
</dbReference>
<feature type="coiled-coil region" evidence="1">
    <location>
        <begin position="364"/>
        <end position="391"/>
    </location>
</feature>
<evidence type="ECO:0000256" key="2">
    <source>
        <dbReference type="SAM" id="MobiDB-lite"/>
    </source>
</evidence>
<name>A0A067T4G8_GALM3</name>
<evidence type="ECO:0000256" key="1">
    <source>
        <dbReference type="SAM" id="Coils"/>
    </source>
</evidence>
<feature type="region of interest" description="Disordered" evidence="2">
    <location>
        <begin position="444"/>
        <end position="476"/>
    </location>
</feature>
<protein>
    <recommendedName>
        <fullName evidence="5">Endonuclease/exonuclease/phosphatase domain-containing protein</fullName>
    </recommendedName>
</protein>